<dbReference type="AlphaFoldDB" id="A0A059ZVH2"/>
<name>A0A059ZVH2_ACICK</name>
<gene>
    <name evidence="1" type="ORF">Acaty_m0166</name>
</gene>
<dbReference type="eggNOG" id="ENOG5033MKH">
    <property type="taxonomic scope" value="Bacteria"/>
</dbReference>
<dbReference type="HOGENOM" id="CLU_058760_0_0_6"/>
<accession>A0A059ZVH2</accession>
<dbReference type="EMBL" id="CP005987">
    <property type="protein sequence ID" value="AIA56739.1"/>
    <property type="molecule type" value="Genomic_DNA"/>
</dbReference>
<sequence length="394" mass="44622">MDTKSADAPGSTAYKRLFDARKHWVRALEAYFSPEDFRIEINACIQALRSVTFVLQADKARIPDFDQWYGAWRSKLRADARMKWSVEARNKIVKVRDLELHSKLRASLVGSYIESEVPTLQAEYSPRITTAKILAEFRSKGIPAEYLKHSQLRIERRWVISDFPEAEFLELLAYCWTFLSRILNDLQNASTGAPPADGWGLPPCMVDDGEYRSIWVKVSTGEVSILDTVSSASITKECRDPTNQAAVLEKYGLAGVPPLPKTGNELRDMATYFFEMAKTMLKVDGHHVSIVMLFNQSKQAVFLELRPEDRSDKYRMWRTVASEVKRIQARALICISEAWTATIQQSQPFQHAAEVPNRGEALNLIAASEDGDGFAFIAPFTRIGEEIIIHEHAC</sequence>
<organism evidence="1 2">
    <name type="scientific">Acidithiobacillus caldus (strain ATCC 51756 / DSM 8584 / KU)</name>
    <dbReference type="NCBI Taxonomy" id="637389"/>
    <lineage>
        <taxon>Bacteria</taxon>
        <taxon>Pseudomonadati</taxon>
        <taxon>Pseudomonadota</taxon>
        <taxon>Acidithiobacillia</taxon>
        <taxon>Acidithiobacillales</taxon>
        <taxon>Acidithiobacillaceae</taxon>
        <taxon>Acidithiobacillus</taxon>
    </lineage>
</organism>
<dbReference type="RefSeq" id="WP_004867668.1">
    <property type="nucleotide sequence ID" value="NZ_CP005987.1"/>
</dbReference>
<protein>
    <submittedName>
        <fullName evidence="1">Phage protein</fullName>
    </submittedName>
</protein>
<dbReference type="Proteomes" id="UP000005522">
    <property type="component" value="Plasmid megap mpAca1.1"/>
</dbReference>
<dbReference type="KEGG" id="acz:Acaty_m0166"/>
<geneLocation type="plasmid" evidence="2">
    <name>megaPlasmid mpAca1.1</name>
</geneLocation>
<keyword evidence="1" id="KW-0614">Plasmid</keyword>
<proteinExistence type="predicted"/>
<evidence type="ECO:0000313" key="1">
    <source>
        <dbReference type="EMBL" id="AIA56739.1"/>
    </source>
</evidence>
<evidence type="ECO:0000313" key="2">
    <source>
        <dbReference type="Proteomes" id="UP000005522"/>
    </source>
</evidence>
<reference evidence="1 2" key="1">
    <citation type="journal article" date="2009" name="J. Bacteriol.">
        <title>Draft genome sequence of the extremely acidophilic bacterium Acidithiobacillus caldus ATCC 51756 reveals metabolic versatility in the genus Acidithiobacillus.</title>
        <authorList>
            <person name="Valdes J."/>
            <person name="Quatrini R."/>
            <person name="Hallberg K."/>
            <person name="Dopson M."/>
            <person name="Valenzuela P.D."/>
            <person name="Holmes D.S."/>
        </authorList>
    </citation>
    <scope>NUCLEOTIDE SEQUENCE [LARGE SCALE GENOMIC DNA]</scope>
    <source>
        <strain evidence="2">ATCC 51756 / DSM 8584 / KU</strain>
        <plasmid evidence="2">megaPlasmid mpAca1.1</plasmid>
    </source>
</reference>